<organism evidence="12 13">
    <name type="scientific">Mesotoga infera</name>
    <dbReference type="NCBI Taxonomy" id="1236046"/>
    <lineage>
        <taxon>Bacteria</taxon>
        <taxon>Thermotogati</taxon>
        <taxon>Thermotogota</taxon>
        <taxon>Thermotogae</taxon>
        <taxon>Kosmotogales</taxon>
        <taxon>Kosmotogaceae</taxon>
        <taxon>Mesotoga</taxon>
    </lineage>
</organism>
<dbReference type="InterPro" id="IPR035906">
    <property type="entry name" value="MetI-like_sf"/>
</dbReference>
<dbReference type="PATRIC" id="fig|1236046.5.peg.1321"/>
<reference evidence="13" key="2">
    <citation type="journal article" date="2015" name="MBio">
        <title>Genome-Resolved Metagenomic Analysis Reveals Roles for Candidate Phyla and Other Microbial Community Members in Biogeochemical Transformations in Oil Reservoirs.</title>
        <authorList>
            <person name="Hu P."/>
            <person name="Tom L."/>
            <person name="Singh A."/>
            <person name="Thomas B.C."/>
            <person name="Baker B.J."/>
            <person name="Piceno Y.M."/>
            <person name="Andersen G.L."/>
            <person name="Banfield J.F."/>
        </authorList>
    </citation>
    <scope>NUCLEOTIDE SEQUENCE [LARGE SCALE GENOMIC DNA]</scope>
</reference>
<keyword evidence="8 9" id="KW-0472">Membrane</keyword>
<evidence type="ECO:0000256" key="3">
    <source>
        <dbReference type="ARBA" id="ARBA00022448"/>
    </source>
</evidence>
<dbReference type="Proteomes" id="UP000264215">
    <property type="component" value="Unassembled WGS sequence"/>
</dbReference>
<accession>A0A117M671</accession>
<dbReference type="CDD" id="cd06261">
    <property type="entry name" value="TM_PBP2"/>
    <property type="match status" value="1"/>
</dbReference>
<dbReference type="Gene3D" id="1.10.3720.10">
    <property type="entry name" value="MetI-like"/>
    <property type="match status" value="1"/>
</dbReference>
<dbReference type="GO" id="GO:0022857">
    <property type="term" value="F:transmembrane transporter activity"/>
    <property type="evidence" value="ECO:0007669"/>
    <property type="project" value="InterPro"/>
</dbReference>
<proteinExistence type="inferred from homology"/>
<evidence type="ECO:0000256" key="1">
    <source>
        <dbReference type="ARBA" id="ARBA00004651"/>
    </source>
</evidence>
<evidence type="ECO:0000256" key="2">
    <source>
        <dbReference type="ARBA" id="ARBA00010072"/>
    </source>
</evidence>
<keyword evidence="7 9" id="KW-1133">Transmembrane helix</keyword>
<comment type="subcellular location">
    <subcellularLocation>
        <location evidence="1 9">Cell membrane</location>
        <topology evidence="1 9">Multi-pass membrane protein</topology>
    </subcellularLocation>
</comment>
<gene>
    <name evidence="11" type="ORF">DIT26_03500</name>
    <name evidence="12" type="ORF">XE02_1356</name>
</gene>
<evidence type="ECO:0000313" key="12">
    <source>
        <dbReference type="EMBL" id="KUK86576.1"/>
    </source>
</evidence>
<evidence type="ECO:0000313" key="13">
    <source>
        <dbReference type="Proteomes" id="UP000055014"/>
    </source>
</evidence>
<dbReference type="PANTHER" id="PTHR30614:SF20">
    <property type="entry name" value="GLUTAMINE TRANSPORT SYSTEM PERMEASE PROTEIN GLNP"/>
    <property type="match status" value="1"/>
</dbReference>
<evidence type="ECO:0000256" key="7">
    <source>
        <dbReference type="ARBA" id="ARBA00022989"/>
    </source>
</evidence>
<dbReference type="GO" id="GO:0043190">
    <property type="term" value="C:ATP-binding cassette (ABC) transporter complex"/>
    <property type="evidence" value="ECO:0007669"/>
    <property type="project" value="InterPro"/>
</dbReference>
<keyword evidence="6" id="KW-0029">Amino-acid transport</keyword>
<keyword evidence="3 9" id="KW-0813">Transport</keyword>
<evidence type="ECO:0000256" key="4">
    <source>
        <dbReference type="ARBA" id="ARBA00022475"/>
    </source>
</evidence>
<dbReference type="EMBL" id="LGGW01000160">
    <property type="protein sequence ID" value="KUK86576.1"/>
    <property type="molecule type" value="Genomic_DNA"/>
</dbReference>
<feature type="transmembrane region" description="Helical" evidence="9">
    <location>
        <begin position="215"/>
        <end position="237"/>
    </location>
</feature>
<feature type="transmembrane region" description="Helical" evidence="9">
    <location>
        <begin position="83"/>
        <end position="106"/>
    </location>
</feature>
<feature type="transmembrane region" description="Helical" evidence="9">
    <location>
        <begin position="51"/>
        <end position="71"/>
    </location>
</feature>
<evidence type="ECO:0000313" key="14">
    <source>
        <dbReference type="Proteomes" id="UP000264215"/>
    </source>
</evidence>
<evidence type="ECO:0000259" key="10">
    <source>
        <dbReference type="PROSITE" id="PS50928"/>
    </source>
</evidence>
<reference evidence="11 14" key="3">
    <citation type="journal article" date="2018" name="Nat. Biotechnol.">
        <title>A standardized bacterial taxonomy based on genome phylogeny substantially revises the tree of life.</title>
        <authorList>
            <person name="Parks D.H."/>
            <person name="Chuvochina M."/>
            <person name="Waite D.W."/>
            <person name="Rinke C."/>
            <person name="Skarshewski A."/>
            <person name="Chaumeil P.A."/>
            <person name="Hugenholtz P."/>
        </authorList>
    </citation>
    <scope>NUCLEOTIDE SEQUENCE [LARGE SCALE GENOMIC DNA]</scope>
    <source>
        <strain evidence="11">UBA9905</strain>
    </source>
</reference>
<name>A0A117M671_9BACT</name>
<reference evidence="12" key="1">
    <citation type="journal article" date="2015" name="MBio">
        <title>Genome-resolved metagenomic analysis reveals roles for candidate phyla and other microbial community members in biogeochemical transformations in oil reservoirs.</title>
        <authorList>
            <person name="Hu P."/>
            <person name="Tom L."/>
            <person name="Singh A."/>
            <person name="Thomas B.C."/>
            <person name="Baker B.J."/>
            <person name="Piceno Y.M."/>
            <person name="Andersen G.L."/>
            <person name="Banfield J.F."/>
        </authorList>
    </citation>
    <scope>NUCLEOTIDE SEQUENCE [LARGE SCALE GENOMIC DNA]</scope>
    <source>
        <strain evidence="12">46_70</strain>
    </source>
</reference>
<evidence type="ECO:0000256" key="6">
    <source>
        <dbReference type="ARBA" id="ARBA00022970"/>
    </source>
</evidence>
<dbReference type="GO" id="GO:0006865">
    <property type="term" value="P:amino acid transport"/>
    <property type="evidence" value="ECO:0007669"/>
    <property type="project" value="UniProtKB-KW"/>
</dbReference>
<keyword evidence="5 9" id="KW-0812">Transmembrane</keyword>
<dbReference type="NCBIfam" id="TIGR01726">
    <property type="entry name" value="HEQRo_perm_3TM"/>
    <property type="match status" value="1"/>
</dbReference>
<evidence type="ECO:0000256" key="5">
    <source>
        <dbReference type="ARBA" id="ARBA00022692"/>
    </source>
</evidence>
<dbReference type="FunFam" id="1.10.3720.10:FF:000033">
    <property type="entry name" value="Polar amino acid ABC transporter permease"/>
    <property type="match status" value="1"/>
</dbReference>
<comment type="caution">
    <text evidence="12">The sequence shown here is derived from an EMBL/GenBank/DDBJ whole genome shotgun (WGS) entry which is preliminary data.</text>
</comment>
<evidence type="ECO:0000256" key="8">
    <source>
        <dbReference type="ARBA" id="ARBA00023136"/>
    </source>
</evidence>
<comment type="similarity">
    <text evidence="2">Belongs to the binding-protein-dependent transport system permease family. HisMQ subfamily.</text>
</comment>
<dbReference type="InterPro" id="IPR000515">
    <property type="entry name" value="MetI-like"/>
</dbReference>
<dbReference type="InterPro" id="IPR043429">
    <property type="entry name" value="ArtM/GltK/GlnP/TcyL/YhdX-like"/>
</dbReference>
<dbReference type="SUPFAM" id="SSF161098">
    <property type="entry name" value="MetI-like"/>
    <property type="match status" value="1"/>
</dbReference>
<protein>
    <submittedName>
        <fullName evidence="12">Amine acid ABC transporter, permease protein, 3-TM region, His/Glu/Gln/Arg/opine family</fullName>
    </submittedName>
    <submittedName>
        <fullName evidence="11">Amino acid ABC transporter permease</fullName>
    </submittedName>
</protein>
<dbReference type="PROSITE" id="PS50928">
    <property type="entry name" value="ABC_TM1"/>
    <property type="match status" value="1"/>
</dbReference>
<keyword evidence="4" id="KW-1003">Cell membrane</keyword>
<dbReference type="AlphaFoldDB" id="A0A117M671"/>
<dbReference type="Pfam" id="PF00528">
    <property type="entry name" value="BPD_transp_1"/>
    <property type="match status" value="1"/>
</dbReference>
<dbReference type="EMBL" id="DQBS01000087">
    <property type="protein sequence ID" value="HCO69640.1"/>
    <property type="molecule type" value="Genomic_DNA"/>
</dbReference>
<evidence type="ECO:0000256" key="9">
    <source>
        <dbReference type="RuleBase" id="RU363032"/>
    </source>
</evidence>
<sequence>MSRAMSKITLGIIVAGLLWFSYSSVSAVYPFNWSTLTKYYKLFLDGIVTTLQLSVIALALAVIVGIAVALARDSKVNLLRDAGTLYVWFFRNMPLLVVILLVYYGFGSAVNVDRFWAGVISLSLFEGAYVGEIFRAGIDAVPSGEKEAGEAMGLYRSQIMFSIVFPQAFRISIPPLIGQLVTLIKDSSLVSVIALGDLTMKARQVGTQTLAVFEAYIVLAACYLVMTSLVSLVGRILERRLAIP</sequence>
<evidence type="ECO:0000313" key="11">
    <source>
        <dbReference type="EMBL" id="HCO69640.1"/>
    </source>
</evidence>
<feature type="domain" description="ABC transmembrane type-1" evidence="10">
    <location>
        <begin position="47"/>
        <end position="234"/>
    </location>
</feature>
<dbReference type="Proteomes" id="UP000055014">
    <property type="component" value="Unassembled WGS sequence"/>
</dbReference>
<dbReference type="InterPro" id="IPR010065">
    <property type="entry name" value="AA_ABC_transptr_permease_3TM"/>
</dbReference>
<dbReference type="PANTHER" id="PTHR30614">
    <property type="entry name" value="MEMBRANE COMPONENT OF AMINO ACID ABC TRANSPORTER"/>
    <property type="match status" value="1"/>
</dbReference>